<feature type="transmembrane region" description="Helical" evidence="5">
    <location>
        <begin position="51"/>
        <end position="68"/>
    </location>
</feature>
<dbReference type="PANTHER" id="PTHR37422">
    <property type="entry name" value="TEICHURONIC ACID BIOSYNTHESIS PROTEIN TUAE"/>
    <property type="match status" value="1"/>
</dbReference>
<sequence>MTVSTIDLYKLRPGKIWRAFATEGFAFWMSCLYLFFEYVRPQAIWEGLDAYPYWARTFVILAFIGWLFDTKRQFVWTKITTGVCAFMFLIAMSSFTAYWPATSWENFMKSFNWVVIFFVLTQTVTTRQRFYIMLLIFFLASFKLSQHGAIVFAKRGFSFASWGIRGPQGFFENPGELAIQMVVFAPIALFFIQGIREHLKRWQVYALYLMPVTAALTTLGTNTRGGQLALAAQVLALISVTKHRFKMLLAVALIAIIGFQLLPPEQKERFENIGKDSTSIQRLLYWENGWQMMKDHPLLGVGYFNFIPYYNRYYPEDLVLSYRRGKGAELPHNIIIQVGTDTGFAGLAVYMGLIAAAFFRMRRIGKEAEKAGDTFISNLCKGMNLSLLGFFVAGQFVTVAYYPYLWIHLVFVTAIYTFWQKEKAEQQANVGREALS</sequence>
<feature type="transmembrane region" description="Helical" evidence="5">
    <location>
        <begin position="131"/>
        <end position="153"/>
    </location>
</feature>
<proteinExistence type="predicted"/>
<feature type="transmembrane region" description="Helical" evidence="5">
    <location>
        <begin position="80"/>
        <end position="101"/>
    </location>
</feature>
<dbReference type="EMBL" id="JACDUS010000015">
    <property type="protein sequence ID" value="MBA2883011.1"/>
    <property type="molecule type" value="Genomic_DNA"/>
</dbReference>
<dbReference type="InterPro" id="IPR045979">
    <property type="entry name" value="DUF5935"/>
</dbReference>
<reference evidence="8 9" key="1">
    <citation type="submission" date="2020-07" db="EMBL/GenBank/DDBJ databases">
        <title>Genomic Encyclopedia of Type Strains, Phase IV (KMG-IV): sequencing the most valuable type-strain genomes for metagenomic binning, comparative biology and taxonomic classification.</title>
        <authorList>
            <person name="Goeker M."/>
        </authorList>
    </citation>
    <scope>NUCLEOTIDE SEQUENCE [LARGE SCALE GENOMIC DNA]</scope>
    <source>
        <strain evidence="8 9">DSM 17721</strain>
    </source>
</reference>
<keyword evidence="2 5" id="KW-0812">Transmembrane</keyword>
<dbReference type="PANTHER" id="PTHR37422:SF13">
    <property type="entry name" value="LIPOPOLYSACCHARIDE BIOSYNTHESIS PROTEIN PA4999-RELATED"/>
    <property type="match status" value="1"/>
</dbReference>
<evidence type="ECO:0000313" key="9">
    <source>
        <dbReference type="Proteomes" id="UP000525298"/>
    </source>
</evidence>
<dbReference type="RefSeq" id="WP_181552630.1">
    <property type="nucleotide sequence ID" value="NZ_JACDUS010000015.1"/>
</dbReference>
<organism evidence="8 9">
    <name type="scientific">Desulfosalsimonas propionicica</name>
    <dbReference type="NCBI Taxonomy" id="332175"/>
    <lineage>
        <taxon>Bacteria</taxon>
        <taxon>Pseudomonadati</taxon>
        <taxon>Thermodesulfobacteriota</taxon>
        <taxon>Desulfobacteria</taxon>
        <taxon>Desulfobacterales</taxon>
        <taxon>Desulfosalsimonadaceae</taxon>
        <taxon>Desulfosalsimonas</taxon>
    </lineage>
</organism>
<comment type="caution">
    <text evidence="8">The sequence shown here is derived from an EMBL/GenBank/DDBJ whole genome shotgun (WGS) entry which is preliminary data.</text>
</comment>
<evidence type="ECO:0000259" key="6">
    <source>
        <dbReference type="Pfam" id="PF04932"/>
    </source>
</evidence>
<comment type="subcellular location">
    <subcellularLocation>
        <location evidence="1">Membrane</location>
        <topology evidence="1">Multi-pass membrane protein</topology>
    </subcellularLocation>
</comment>
<feature type="transmembrane region" description="Helical" evidence="5">
    <location>
        <begin position="379"/>
        <end position="397"/>
    </location>
</feature>
<dbReference type="AlphaFoldDB" id="A0A7W0HME9"/>
<feature type="transmembrane region" description="Helical" evidence="5">
    <location>
        <begin position="107"/>
        <end position="124"/>
    </location>
</feature>
<dbReference type="GO" id="GO:0016020">
    <property type="term" value="C:membrane"/>
    <property type="evidence" value="ECO:0007669"/>
    <property type="project" value="UniProtKB-SubCell"/>
</dbReference>
<evidence type="ECO:0000256" key="5">
    <source>
        <dbReference type="SAM" id="Phobius"/>
    </source>
</evidence>
<keyword evidence="9" id="KW-1185">Reference proteome</keyword>
<feature type="transmembrane region" description="Helical" evidence="5">
    <location>
        <begin position="20"/>
        <end position="39"/>
    </location>
</feature>
<protein>
    <submittedName>
        <fullName evidence="8">Putative O-glycosylation ligase (Exosortase A-associated)</fullName>
    </submittedName>
</protein>
<feature type="transmembrane region" description="Helical" evidence="5">
    <location>
        <begin position="245"/>
        <end position="262"/>
    </location>
</feature>
<keyword evidence="4 5" id="KW-0472">Membrane</keyword>
<name>A0A7W0HME9_9BACT</name>
<dbReference type="Pfam" id="PF04932">
    <property type="entry name" value="Wzy_C"/>
    <property type="match status" value="1"/>
</dbReference>
<dbReference type="Pfam" id="PF19358">
    <property type="entry name" value="DUF5935"/>
    <property type="match status" value="1"/>
</dbReference>
<accession>A0A7W0HME9</accession>
<dbReference type="InterPro" id="IPR051533">
    <property type="entry name" value="WaaL-like"/>
</dbReference>
<dbReference type="Proteomes" id="UP000525298">
    <property type="component" value="Unassembled WGS sequence"/>
</dbReference>
<evidence type="ECO:0000256" key="1">
    <source>
        <dbReference type="ARBA" id="ARBA00004141"/>
    </source>
</evidence>
<keyword evidence="3 5" id="KW-1133">Transmembrane helix</keyword>
<evidence type="ECO:0000256" key="4">
    <source>
        <dbReference type="ARBA" id="ARBA00023136"/>
    </source>
</evidence>
<dbReference type="GO" id="GO:0016874">
    <property type="term" value="F:ligase activity"/>
    <property type="evidence" value="ECO:0007669"/>
    <property type="project" value="UniProtKB-KW"/>
</dbReference>
<feature type="transmembrane region" description="Helical" evidence="5">
    <location>
        <begin position="177"/>
        <end position="195"/>
    </location>
</feature>
<evidence type="ECO:0000259" key="7">
    <source>
        <dbReference type="Pfam" id="PF19358"/>
    </source>
</evidence>
<evidence type="ECO:0000256" key="2">
    <source>
        <dbReference type="ARBA" id="ARBA00022692"/>
    </source>
</evidence>
<keyword evidence="8" id="KW-0436">Ligase</keyword>
<feature type="domain" description="DUF5935" evidence="7">
    <location>
        <begin position="27"/>
        <end position="191"/>
    </location>
</feature>
<feature type="domain" description="O-antigen ligase-related" evidence="6">
    <location>
        <begin position="212"/>
        <end position="351"/>
    </location>
</feature>
<evidence type="ECO:0000313" key="8">
    <source>
        <dbReference type="EMBL" id="MBA2883011.1"/>
    </source>
</evidence>
<evidence type="ECO:0000256" key="3">
    <source>
        <dbReference type="ARBA" id="ARBA00022989"/>
    </source>
</evidence>
<feature type="transmembrane region" description="Helical" evidence="5">
    <location>
        <begin position="334"/>
        <end position="359"/>
    </location>
</feature>
<gene>
    <name evidence="8" type="ORF">HNR65_003368</name>
</gene>
<dbReference type="InterPro" id="IPR007016">
    <property type="entry name" value="O-antigen_ligase-rel_domated"/>
</dbReference>